<dbReference type="PANTHER" id="PTHR10340:SF57">
    <property type="entry name" value="METALLOPHOS DOMAIN-CONTAINING PROTEIN"/>
    <property type="match status" value="1"/>
</dbReference>
<evidence type="ECO:0000259" key="4">
    <source>
        <dbReference type="Pfam" id="PF19272"/>
    </source>
</evidence>
<evidence type="ECO:0000256" key="3">
    <source>
        <dbReference type="SAM" id="Phobius"/>
    </source>
</evidence>
<dbReference type="GO" id="GO:0005615">
    <property type="term" value="C:extracellular space"/>
    <property type="evidence" value="ECO:0007669"/>
    <property type="project" value="TreeGrafter"/>
</dbReference>
<proteinExistence type="evidence at transcript level"/>
<dbReference type="InterPro" id="IPR029052">
    <property type="entry name" value="Metallo-depent_PP-like"/>
</dbReference>
<evidence type="ECO:0000256" key="1">
    <source>
        <dbReference type="ARBA" id="ARBA00022801"/>
    </source>
</evidence>
<dbReference type="PANTHER" id="PTHR10340">
    <property type="entry name" value="SPHINGOMYELIN PHOSPHODIESTERASE"/>
    <property type="match status" value="1"/>
</dbReference>
<keyword evidence="1" id="KW-0378">Hydrolase</keyword>
<dbReference type="InterPro" id="IPR045473">
    <property type="entry name" value="ASM_C"/>
</dbReference>
<feature type="transmembrane region" description="Helical" evidence="3">
    <location>
        <begin position="778"/>
        <end position="798"/>
    </location>
</feature>
<keyword evidence="3" id="KW-0812">Transmembrane</keyword>
<keyword evidence="3" id="KW-1133">Transmembrane helix</keyword>
<keyword evidence="2" id="KW-0325">Glycoprotein</keyword>
<feature type="transmembrane region" description="Helical" evidence="3">
    <location>
        <begin position="552"/>
        <end position="572"/>
    </location>
</feature>
<evidence type="ECO:0000256" key="2">
    <source>
        <dbReference type="ARBA" id="ARBA00023180"/>
    </source>
</evidence>
<name>I2CMG1_GLOMM</name>
<dbReference type="AlphaFoldDB" id="I2CMG1"/>
<keyword evidence="3" id="KW-0472">Membrane</keyword>
<dbReference type="SUPFAM" id="SSF56300">
    <property type="entry name" value="Metallo-dependent phosphatases"/>
    <property type="match status" value="1"/>
</dbReference>
<accession>I2CMG1</accession>
<sequence>MALLNALRNYINLIPMGLIVLTAMLEYTQARIGYFWHITDLHLDTIYSTQGDVMRSCWHIERQTSSSSAHLPGRYGDYLCDSPWSLIESAAEAMKSRQGDNVEFVLWTGDGLSHSAHPMSELKKLEILRNITDLLGRTFSSQFVFPVLGHEDGTTTNFRHMGELWRHWLPTEALYTFEKGGYYSIEQTKSRLRIIALNTNFMRHDPKYSQSHLAAVRQRMPTNGGPGAGGGGGAGAAESTEYKNYYYHHGNLHQHHGHASDWTSPHSYGYNGHHRGISVMPGGGISIGMGSIVDGARVSALSEYENQDTEKQWLWLEDVLSKSKISKETVYIVGHIPPGSDERHIGLQQNGHTTFTESNNKRYLELVRKYSSIIQGQFFGHLHSDSFRIIYDDKGKPVSWMMISPSVTPRKMSIGSNNPAMRLYKFDTDSGQVLDYTQYYTDLSAANTNVEPNWVPEYNLTHYYALTDISAISLHNFVDRFTSGDESWFLKYYRANTVRYHNDRCDAVCMLNHYCAITRIDYKEFRQCLEKEQNALRSKAIRSTLDRKSLCVFALMLLLMNMMRIHGILRWLAWNYTKVITNCQQRCQPLLFGMRRQKSNASITISELHNVYMKPMTTIVKRMRLKVDWADILSSSSHMHCDTKTKDFLVDIKSYRVETIITMTEANKTTTTSATNLVKVRTHTCNYCLQQKPEQSNDVTERFSSISSKARYSMAVMVISAIRAVYSNTFIGNALIILNNNFNGFHLSHSPQRCMKCISLNAFIKRNSRHLSYRTTQITALLISLEFFCVNIYYSLYLTKTNTRIFHHIFLTNNSTN</sequence>
<protein>
    <submittedName>
        <fullName evidence="5">Acid sphingomyelinase 4</fullName>
    </submittedName>
</protein>
<reference evidence="5" key="1">
    <citation type="journal article" date="2012" name="Biol. Reprod.">
        <title>Sphingomyelinase Activity in Mother's Milk Is Essential for Juvenile Development: A Case from Lactating Tsetse Flies.</title>
        <authorList>
            <person name="Benoit J.B."/>
            <person name="Attardo G.M."/>
            <person name="Michalkova V."/>
            <person name="Takac P."/>
            <person name="Bohova J."/>
            <person name="Aksoy S."/>
        </authorList>
    </citation>
    <scope>NUCLEOTIDE SEQUENCE</scope>
</reference>
<dbReference type="BRENDA" id="3.1.4.12">
    <property type="organism ID" value="13859"/>
</dbReference>
<dbReference type="Pfam" id="PF19272">
    <property type="entry name" value="ASMase_C"/>
    <property type="match status" value="1"/>
</dbReference>
<dbReference type="EMBL" id="JQ308539">
    <property type="protein sequence ID" value="AFJ68094.1"/>
    <property type="molecule type" value="mRNA"/>
</dbReference>
<evidence type="ECO:0000313" key="5">
    <source>
        <dbReference type="EMBL" id="AFJ68094.1"/>
    </source>
</evidence>
<organism evidence="5">
    <name type="scientific">Glossina morsitans morsitans</name>
    <name type="common">Savannah tsetse fly</name>
    <dbReference type="NCBI Taxonomy" id="37546"/>
    <lineage>
        <taxon>Eukaryota</taxon>
        <taxon>Metazoa</taxon>
        <taxon>Ecdysozoa</taxon>
        <taxon>Arthropoda</taxon>
        <taxon>Hexapoda</taxon>
        <taxon>Insecta</taxon>
        <taxon>Pterygota</taxon>
        <taxon>Neoptera</taxon>
        <taxon>Endopterygota</taxon>
        <taxon>Diptera</taxon>
        <taxon>Brachycera</taxon>
        <taxon>Muscomorpha</taxon>
        <taxon>Hippoboscoidea</taxon>
        <taxon>Glossinidae</taxon>
        <taxon>Glossina</taxon>
    </lineage>
</organism>
<feature type="transmembrane region" description="Helical" evidence="3">
    <location>
        <begin position="712"/>
        <end position="738"/>
    </location>
</feature>
<dbReference type="GO" id="GO:0008081">
    <property type="term" value="F:phosphoric diester hydrolase activity"/>
    <property type="evidence" value="ECO:0007669"/>
    <property type="project" value="TreeGrafter"/>
</dbReference>
<feature type="domain" description="Sphingomyelin phosphodiesterase C-terminal" evidence="4">
    <location>
        <begin position="396"/>
        <end position="533"/>
    </location>
</feature>